<sequence>MKSHSSSTQNDWILKTFAGLIAGFFIALAVSGLFFLLPLTIDRSAEAQLIMWLQALVWLTILSTCYLFRTGIKAWLWLTGVNLLLYALYFLFKFF</sequence>
<dbReference type="KEGG" id="mej:Q7A_1723"/>
<protein>
    <submittedName>
        <fullName evidence="1">Uncharacterized protein</fullName>
    </submittedName>
</protein>
<dbReference type="PATRIC" id="fig|754476.3.peg.1702"/>
<dbReference type="HOGENOM" id="CLU_171676_0_1_6"/>
<organism evidence="1 2">
    <name type="scientific">Methylophaga nitratireducenticrescens</name>
    <dbReference type="NCBI Taxonomy" id="754476"/>
    <lineage>
        <taxon>Bacteria</taxon>
        <taxon>Pseudomonadati</taxon>
        <taxon>Pseudomonadota</taxon>
        <taxon>Gammaproteobacteria</taxon>
        <taxon>Thiotrichales</taxon>
        <taxon>Piscirickettsiaceae</taxon>
        <taxon>Methylophaga</taxon>
    </lineage>
</organism>
<dbReference type="AlphaFoldDB" id="I1XJH6"/>
<reference evidence="1 2" key="1">
    <citation type="journal article" date="2012" name="J. Bacteriol.">
        <title>Complete genome sequences of Methylophaga sp. strain JAM1 and Methylophaga sp. strain JAM7.</title>
        <authorList>
            <person name="Villeneuve C."/>
            <person name="Martineau C."/>
            <person name="Mauffrey F."/>
            <person name="Villemur R."/>
        </authorList>
    </citation>
    <scope>NUCLEOTIDE SEQUENCE [LARGE SCALE GENOMIC DNA]</scope>
    <source>
        <strain evidence="1 2">JAM1</strain>
    </source>
</reference>
<evidence type="ECO:0000313" key="2">
    <source>
        <dbReference type="Proteomes" id="UP000009144"/>
    </source>
</evidence>
<accession>I1XJH6</accession>
<proteinExistence type="predicted"/>
<dbReference type="Proteomes" id="UP000009144">
    <property type="component" value="Chromosome"/>
</dbReference>
<dbReference type="STRING" id="754476.Q7A_1723"/>
<reference evidence="1 2" key="2">
    <citation type="journal article" date="2013" name="Int. J. Syst. Evol. Microbiol.">
        <title>Methylophaga nitratireducenticrescens sp. nov. and Methylophaga frappieri sp. nov., isolated from the biofilm of the methanol-fed denitrification system treating the seawater at the Montreal Biodome.</title>
        <authorList>
            <person name="Villeneuve C."/>
            <person name="Martineau C."/>
            <person name="Mauffrey F."/>
            <person name="Villemur R."/>
        </authorList>
    </citation>
    <scope>NUCLEOTIDE SEQUENCE [LARGE SCALE GENOMIC DNA]</scope>
    <source>
        <strain evidence="1 2">JAM1</strain>
    </source>
</reference>
<keyword evidence="2" id="KW-1185">Reference proteome</keyword>
<gene>
    <name evidence="1" type="ordered locus">Q7A_1723</name>
</gene>
<dbReference type="OrthoDB" id="8911335at2"/>
<name>I1XJH6_METNJ</name>
<dbReference type="RefSeq" id="WP_014706917.1">
    <property type="nucleotide sequence ID" value="NC_017857.3"/>
</dbReference>
<evidence type="ECO:0000313" key="1">
    <source>
        <dbReference type="EMBL" id="AFI84545.1"/>
    </source>
</evidence>
<dbReference type="EMBL" id="CP003390">
    <property type="protein sequence ID" value="AFI84545.1"/>
    <property type="molecule type" value="Genomic_DNA"/>
</dbReference>